<reference evidence="11" key="1">
    <citation type="journal article" date="2020" name="mSystems">
        <title>Genome- and Community-Level Interaction Insights into Carbon Utilization and Element Cycling Functions of Hydrothermarchaeota in Hydrothermal Sediment.</title>
        <authorList>
            <person name="Zhou Z."/>
            <person name="Liu Y."/>
            <person name="Xu W."/>
            <person name="Pan J."/>
            <person name="Luo Z.H."/>
            <person name="Li M."/>
        </authorList>
    </citation>
    <scope>NUCLEOTIDE SEQUENCE [LARGE SCALE GENOMIC DNA]</scope>
    <source>
        <strain evidence="11">SpSt-897</strain>
    </source>
</reference>
<evidence type="ECO:0000256" key="4">
    <source>
        <dbReference type="ARBA" id="ARBA00024929"/>
    </source>
</evidence>
<dbReference type="AlphaFoldDB" id="A0A7C3Z0D1"/>
<feature type="compositionally biased region" description="Basic and acidic residues" evidence="10">
    <location>
        <begin position="14"/>
        <end position="31"/>
    </location>
</feature>
<dbReference type="UniPathway" id="UPA00148">
    <property type="reaction ID" value="UER00233"/>
</dbReference>
<feature type="region of interest" description="Disordered" evidence="10">
    <location>
        <begin position="1"/>
        <end position="37"/>
    </location>
</feature>
<dbReference type="InterPro" id="IPR003724">
    <property type="entry name" value="CblAdoTrfase_CobA"/>
</dbReference>
<dbReference type="PANTHER" id="PTHR46638">
    <property type="entry name" value="CORRINOID ADENOSYLTRANSFERASE"/>
    <property type="match status" value="1"/>
</dbReference>
<dbReference type="NCBIfam" id="TIGR00708">
    <property type="entry name" value="cobA"/>
    <property type="match status" value="1"/>
</dbReference>
<name>A0A7C3Z0D1_9BACT</name>
<comment type="caution">
    <text evidence="11">The sequence shown here is derived from an EMBL/GenBank/DDBJ whole genome shotgun (WGS) entry which is preliminary data.</text>
</comment>
<evidence type="ECO:0000256" key="2">
    <source>
        <dbReference type="ARBA" id="ARBA00007487"/>
    </source>
</evidence>
<dbReference type="EC" id="2.5.1.17" evidence="3"/>
<dbReference type="GO" id="GO:0009236">
    <property type="term" value="P:cobalamin biosynthetic process"/>
    <property type="evidence" value="ECO:0007669"/>
    <property type="project" value="UniProtKB-UniPathway"/>
</dbReference>
<protein>
    <recommendedName>
        <fullName evidence="3">corrinoid adenosyltransferase</fullName>
        <ecNumber evidence="3">2.5.1.17</ecNumber>
    </recommendedName>
    <alternativeName>
        <fullName evidence="5">Cob(II)alamin adenosyltransferase</fullName>
    </alternativeName>
    <alternativeName>
        <fullName evidence="7">Cob(II)yrinic acid a,c-diamide adenosyltransferase</fullName>
    </alternativeName>
    <alternativeName>
        <fullName evidence="6">Cobinamide/cobalamin adenosyltransferase</fullName>
    </alternativeName>
</protein>
<gene>
    <name evidence="11" type="primary">cobO</name>
    <name evidence="11" type="ORF">ENW96_01060</name>
</gene>
<evidence type="ECO:0000256" key="10">
    <source>
        <dbReference type="SAM" id="MobiDB-lite"/>
    </source>
</evidence>
<evidence type="ECO:0000256" key="9">
    <source>
        <dbReference type="ARBA" id="ARBA00048692"/>
    </source>
</evidence>
<accession>A0A7C3Z0D1</accession>
<dbReference type="InterPro" id="IPR027417">
    <property type="entry name" value="P-loop_NTPase"/>
</dbReference>
<dbReference type="NCBIfam" id="NF004637">
    <property type="entry name" value="PRK05986.1"/>
    <property type="match status" value="1"/>
</dbReference>
<evidence type="ECO:0000256" key="5">
    <source>
        <dbReference type="ARBA" id="ARBA00031529"/>
    </source>
</evidence>
<evidence type="ECO:0000256" key="8">
    <source>
        <dbReference type="ARBA" id="ARBA00048555"/>
    </source>
</evidence>
<evidence type="ECO:0000313" key="11">
    <source>
        <dbReference type="EMBL" id="HGF32965.1"/>
    </source>
</evidence>
<dbReference type="SUPFAM" id="SSF52540">
    <property type="entry name" value="P-loop containing nucleoside triphosphate hydrolases"/>
    <property type="match status" value="1"/>
</dbReference>
<proteinExistence type="inferred from homology"/>
<organism evidence="11">
    <name type="scientific">Desulfobacca acetoxidans</name>
    <dbReference type="NCBI Taxonomy" id="60893"/>
    <lineage>
        <taxon>Bacteria</taxon>
        <taxon>Pseudomonadati</taxon>
        <taxon>Thermodesulfobacteriota</taxon>
        <taxon>Desulfobaccia</taxon>
        <taxon>Desulfobaccales</taxon>
        <taxon>Desulfobaccaceae</taxon>
        <taxon>Desulfobacca</taxon>
    </lineage>
</organism>
<dbReference type="PANTHER" id="PTHR46638:SF1">
    <property type="entry name" value="CORRINOID ADENOSYLTRANSFERASE"/>
    <property type="match status" value="1"/>
</dbReference>
<dbReference type="PIRSF" id="PIRSF015617">
    <property type="entry name" value="Adensltrnsf_CobA"/>
    <property type="match status" value="1"/>
</dbReference>
<dbReference type="GO" id="GO:0008817">
    <property type="term" value="F:corrinoid adenosyltransferase activity"/>
    <property type="evidence" value="ECO:0007669"/>
    <property type="project" value="UniProtKB-EC"/>
</dbReference>
<comment type="catalytic activity">
    <reaction evidence="8">
        <text>2 cob(II)yrinate a,c diamide + reduced [electron-transfer flavoprotein] + 2 ATP = 2 adenosylcob(III)yrinate a,c-diamide + 2 triphosphate + oxidized [electron-transfer flavoprotein] + 3 H(+)</text>
        <dbReference type="Rhea" id="RHEA:11528"/>
        <dbReference type="Rhea" id="RHEA-COMP:10685"/>
        <dbReference type="Rhea" id="RHEA-COMP:10686"/>
        <dbReference type="ChEBI" id="CHEBI:15378"/>
        <dbReference type="ChEBI" id="CHEBI:18036"/>
        <dbReference type="ChEBI" id="CHEBI:30616"/>
        <dbReference type="ChEBI" id="CHEBI:57692"/>
        <dbReference type="ChEBI" id="CHEBI:58307"/>
        <dbReference type="ChEBI" id="CHEBI:58503"/>
        <dbReference type="ChEBI" id="CHEBI:58537"/>
        <dbReference type="EC" id="2.5.1.17"/>
    </reaction>
</comment>
<comment type="catalytic activity">
    <reaction evidence="9">
        <text>2 cob(II)alamin + reduced [electron-transfer flavoprotein] + 2 ATP = 2 adenosylcob(III)alamin + 2 triphosphate + oxidized [electron-transfer flavoprotein] + 3 H(+)</text>
        <dbReference type="Rhea" id="RHEA:28671"/>
        <dbReference type="Rhea" id="RHEA-COMP:10685"/>
        <dbReference type="Rhea" id="RHEA-COMP:10686"/>
        <dbReference type="ChEBI" id="CHEBI:15378"/>
        <dbReference type="ChEBI" id="CHEBI:16304"/>
        <dbReference type="ChEBI" id="CHEBI:18036"/>
        <dbReference type="ChEBI" id="CHEBI:18408"/>
        <dbReference type="ChEBI" id="CHEBI:30616"/>
        <dbReference type="ChEBI" id="CHEBI:57692"/>
        <dbReference type="ChEBI" id="CHEBI:58307"/>
        <dbReference type="EC" id="2.5.1.17"/>
    </reaction>
</comment>
<evidence type="ECO:0000256" key="6">
    <source>
        <dbReference type="ARBA" id="ARBA00033334"/>
    </source>
</evidence>
<keyword evidence="11" id="KW-0808">Transferase</keyword>
<comment type="pathway">
    <text evidence="1">Cofactor biosynthesis; adenosylcobalamin biosynthesis; adenosylcobalamin from cob(II)yrinate a,c-diamide: step 2/7.</text>
</comment>
<dbReference type="Pfam" id="PF02572">
    <property type="entry name" value="CobA_CobO_BtuR"/>
    <property type="match status" value="1"/>
</dbReference>
<dbReference type="Gene3D" id="3.40.50.300">
    <property type="entry name" value="P-loop containing nucleotide triphosphate hydrolases"/>
    <property type="match status" value="1"/>
</dbReference>
<evidence type="ECO:0000256" key="1">
    <source>
        <dbReference type="ARBA" id="ARBA00005121"/>
    </source>
</evidence>
<dbReference type="CDD" id="cd00561">
    <property type="entry name" value="CobA_ACA"/>
    <property type="match status" value="1"/>
</dbReference>
<evidence type="ECO:0000256" key="7">
    <source>
        <dbReference type="ARBA" id="ARBA00033354"/>
    </source>
</evidence>
<sequence>MSRSFTRDGRRRRELLTRGQRGETGLRERKGGKGKMPTEAFTRGMIQVYTGEGKGKTTSALGLGLRAVGQGLRVCIIQFLKGKATGESRAAARLAPELTWRNFGRPGLGKLRSPSLEDLRLIKEAWDFARGIIMAGEHEVVILDEINLALAFGQLPLAEVLETLSRRPPRVEVVLTGRQAPPELMELADLVTEMQPVKHYFQAGVQARAGIEW</sequence>
<comment type="similarity">
    <text evidence="2">Belongs to the Cob(I)alamin adenosyltransferase family.</text>
</comment>
<dbReference type="EMBL" id="DTMF01000029">
    <property type="protein sequence ID" value="HGF32965.1"/>
    <property type="molecule type" value="Genomic_DNA"/>
</dbReference>
<evidence type="ECO:0000256" key="3">
    <source>
        <dbReference type="ARBA" id="ARBA00012454"/>
    </source>
</evidence>
<dbReference type="GO" id="GO:0005524">
    <property type="term" value="F:ATP binding"/>
    <property type="evidence" value="ECO:0007669"/>
    <property type="project" value="InterPro"/>
</dbReference>
<comment type="function">
    <text evidence="4">Required for both de novo synthesis of the corrin ring for the assimilation of exogenous corrinoids. Participates in the adenosylation of a variety of incomplete and complete corrinoids.</text>
</comment>